<accession>A0A3B0WKH7</accession>
<dbReference type="PANTHER" id="PTHR46732">
    <property type="entry name" value="ATP-DEPENDENT PROTEASE LA (LON) DOMAIN PROTEIN"/>
    <property type="match status" value="1"/>
</dbReference>
<evidence type="ECO:0000259" key="1">
    <source>
        <dbReference type="PROSITE" id="PS51787"/>
    </source>
</evidence>
<dbReference type="InterPro" id="IPR015947">
    <property type="entry name" value="PUA-like_sf"/>
</dbReference>
<evidence type="ECO:0000313" key="2">
    <source>
        <dbReference type="EMBL" id="VAW53020.1"/>
    </source>
</evidence>
<dbReference type="InterPro" id="IPR046336">
    <property type="entry name" value="Lon_prtase_N_sf"/>
</dbReference>
<organism evidence="2">
    <name type="scientific">hydrothermal vent metagenome</name>
    <dbReference type="NCBI Taxonomy" id="652676"/>
    <lineage>
        <taxon>unclassified sequences</taxon>
        <taxon>metagenomes</taxon>
        <taxon>ecological metagenomes</taxon>
    </lineage>
</organism>
<name>A0A3B0WKH7_9ZZZZ</name>
<reference evidence="2" key="1">
    <citation type="submission" date="2018-06" db="EMBL/GenBank/DDBJ databases">
        <authorList>
            <person name="Zhirakovskaya E."/>
        </authorList>
    </citation>
    <scope>NUCLEOTIDE SEQUENCE</scope>
</reference>
<sequence>MKHALFPLNTVLFPGSILPLQLFEQRYLTMIKDCMKQQTGFVTVLISEGKEVGAAPKIYCTGCYVEIIDWESLPNGLQVISIKAKHRVRLSNSSVRDDGLLLAKASPIESTLDKNPPMPQAFKPLPDTLKQLLEHPFAAHYRDNVDFNNTADICYRLSELLPISNKQKQLLLESETAEQMLDQLALHINALQT</sequence>
<dbReference type="PANTHER" id="PTHR46732:SF8">
    <property type="entry name" value="ATP-DEPENDENT PROTEASE LA (LON) DOMAIN PROTEIN"/>
    <property type="match status" value="1"/>
</dbReference>
<feature type="domain" description="Lon N-terminal" evidence="1">
    <location>
        <begin position="1"/>
        <end position="192"/>
    </location>
</feature>
<protein>
    <recommendedName>
        <fullName evidence="1">Lon N-terminal domain-containing protein</fullName>
    </recommendedName>
</protein>
<dbReference type="SMART" id="SM00464">
    <property type="entry name" value="LON"/>
    <property type="match status" value="1"/>
</dbReference>
<dbReference type="InterPro" id="IPR003111">
    <property type="entry name" value="Lon_prtase_N"/>
</dbReference>
<dbReference type="Gene3D" id="2.30.130.40">
    <property type="entry name" value="LON domain-like"/>
    <property type="match status" value="1"/>
</dbReference>
<dbReference type="Pfam" id="PF02190">
    <property type="entry name" value="LON_substr_bdg"/>
    <property type="match status" value="1"/>
</dbReference>
<dbReference type="AlphaFoldDB" id="A0A3B0WKH7"/>
<dbReference type="SUPFAM" id="SSF88697">
    <property type="entry name" value="PUA domain-like"/>
    <property type="match status" value="1"/>
</dbReference>
<gene>
    <name evidence="2" type="ORF">MNBD_GAMMA05-1932</name>
</gene>
<dbReference type="EMBL" id="UOFE01000031">
    <property type="protein sequence ID" value="VAW53020.1"/>
    <property type="molecule type" value="Genomic_DNA"/>
</dbReference>
<proteinExistence type="predicted"/>
<dbReference type="PROSITE" id="PS51787">
    <property type="entry name" value="LON_N"/>
    <property type="match status" value="1"/>
</dbReference>